<dbReference type="EMBL" id="MPUH01001707">
    <property type="protein sequence ID" value="OMJ66485.1"/>
    <property type="molecule type" value="Genomic_DNA"/>
</dbReference>
<protein>
    <submittedName>
        <fullName evidence="1">Uncharacterized protein</fullName>
    </submittedName>
</protein>
<gene>
    <name evidence="1" type="ORF">SteCoe_36653</name>
</gene>
<comment type="caution">
    <text evidence="1">The sequence shown here is derived from an EMBL/GenBank/DDBJ whole genome shotgun (WGS) entry which is preliminary data.</text>
</comment>
<dbReference type="OrthoDB" id="322066at2759"/>
<keyword evidence="2" id="KW-1185">Reference proteome</keyword>
<evidence type="ECO:0000313" key="1">
    <source>
        <dbReference type="EMBL" id="OMJ66485.1"/>
    </source>
</evidence>
<evidence type="ECO:0000313" key="2">
    <source>
        <dbReference type="Proteomes" id="UP000187209"/>
    </source>
</evidence>
<organism evidence="1 2">
    <name type="scientific">Stentor coeruleus</name>
    <dbReference type="NCBI Taxonomy" id="5963"/>
    <lineage>
        <taxon>Eukaryota</taxon>
        <taxon>Sar</taxon>
        <taxon>Alveolata</taxon>
        <taxon>Ciliophora</taxon>
        <taxon>Postciliodesmatophora</taxon>
        <taxon>Heterotrichea</taxon>
        <taxon>Heterotrichida</taxon>
        <taxon>Stentoridae</taxon>
        <taxon>Stentor</taxon>
    </lineage>
</organism>
<accession>A0A1R2APW4</accession>
<sequence>MQRKSRCVYGFVKLFLIKISDFHLIIDVIEEELNNQRIEIIWPSIVVKEDLYSFSIRIWDMFGKFVDAVFRIKEFRERKEVITNLDPNFFSTIDKNCTLAEIIKACLAKRRDEIRLRIITDSN</sequence>
<dbReference type="AlphaFoldDB" id="A0A1R2APW4"/>
<dbReference type="Proteomes" id="UP000187209">
    <property type="component" value="Unassembled WGS sequence"/>
</dbReference>
<proteinExistence type="predicted"/>
<reference evidence="1 2" key="1">
    <citation type="submission" date="2016-11" db="EMBL/GenBank/DDBJ databases">
        <title>The macronuclear genome of Stentor coeruleus: a giant cell with tiny introns.</title>
        <authorList>
            <person name="Slabodnick M."/>
            <person name="Ruby J.G."/>
            <person name="Reiff S.B."/>
            <person name="Swart E.C."/>
            <person name="Gosai S."/>
            <person name="Prabakaran S."/>
            <person name="Witkowska E."/>
            <person name="Larue G.E."/>
            <person name="Fisher S."/>
            <person name="Freeman R.M."/>
            <person name="Gunawardena J."/>
            <person name="Chu W."/>
            <person name="Stover N.A."/>
            <person name="Gregory B.D."/>
            <person name="Nowacki M."/>
            <person name="Derisi J."/>
            <person name="Roy S.W."/>
            <person name="Marshall W.F."/>
            <person name="Sood P."/>
        </authorList>
    </citation>
    <scope>NUCLEOTIDE SEQUENCE [LARGE SCALE GENOMIC DNA]</scope>
    <source>
        <strain evidence="1">WM001</strain>
    </source>
</reference>
<name>A0A1R2APW4_9CILI</name>